<protein>
    <recommendedName>
        <fullName evidence="2">Xylanolytic transcriptional activator regulatory domain-containing protein</fullName>
    </recommendedName>
</protein>
<dbReference type="Pfam" id="PF04082">
    <property type="entry name" value="Fungal_trans"/>
    <property type="match status" value="1"/>
</dbReference>
<dbReference type="InterPro" id="IPR004507">
    <property type="entry name" value="UbiX-like"/>
</dbReference>
<dbReference type="GO" id="GO:0016831">
    <property type="term" value="F:carboxy-lyase activity"/>
    <property type="evidence" value="ECO:0007669"/>
    <property type="project" value="TreeGrafter"/>
</dbReference>
<accession>A0A428NS31</accession>
<dbReference type="PANTHER" id="PTHR43374:SF1">
    <property type="entry name" value="FLAVIN PRENYLTRANSFERASE PAD1, MITOCHONDRIAL"/>
    <property type="match status" value="1"/>
</dbReference>
<dbReference type="GO" id="GO:0003677">
    <property type="term" value="F:DNA binding"/>
    <property type="evidence" value="ECO:0007669"/>
    <property type="project" value="InterPro"/>
</dbReference>
<evidence type="ECO:0000313" key="4">
    <source>
        <dbReference type="Proteomes" id="UP000288168"/>
    </source>
</evidence>
<dbReference type="AlphaFoldDB" id="A0A428NS31"/>
<dbReference type="PANTHER" id="PTHR43374">
    <property type="entry name" value="FLAVIN PRENYLTRANSFERASE"/>
    <property type="match status" value="1"/>
</dbReference>
<dbReference type="GO" id="GO:0008270">
    <property type="term" value="F:zinc ion binding"/>
    <property type="evidence" value="ECO:0007669"/>
    <property type="project" value="InterPro"/>
</dbReference>
<organism evidence="3 4">
    <name type="scientific">Fusarium duplospermum</name>
    <dbReference type="NCBI Taxonomy" id="1325734"/>
    <lineage>
        <taxon>Eukaryota</taxon>
        <taxon>Fungi</taxon>
        <taxon>Dikarya</taxon>
        <taxon>Ascomycota</taxon>
        <taxon>Pezizomycotina</taxon>
        <taxon>Sordariomycetes</taxon>
        <taxon>Hypocreomycetidae</taxon>
        <taxon>Hypocreales</taxon>
        <taxon>Nectriaceae</taxon>
        <taxon>Fusarium</taxon>
        <taxon>Fusarium solani species complex</taxon>
    </lineage>
</organism>
<evidence type="ECO:0000313" key="3">
    <source>
        <dbReference type="EMBL" id="RSL43557.1"/>
    </source>
</evidence>
<evidence type="ECO:0000259" key="2">
    <source>
        <dbReference type="Pfam" id="PF04082"/>
    </source>
</evidence>
<dbReference type="Proteomes" id="UP000288168">
    <property type="component" value="Unassembled WGS sequence"/>
</dbReference>
<dbReference type="STRING" id="1325734.A0A428NS31"/>
<proteinExistence type="predicted"/>
<dbReference type="OrthoDB" id="1747771at2759"/>
<dbReference type="CDD" id="cd12148">
    <property type="entry name" value="fungal_TF_MHR"/>
    <property type="match status" value="1"/>
</dbReference>
<comment type="caution">
    <text evidence="3">The sequence shown here is derived from an EMBL/GenBank/DDBJ whole genome shotgun (WGS) entry which is preliminary data.</text>
</comment>
<gene>
    <name evidence="3" type="ORF">CEP54_015045</name>
</gene>
<keyword evidence="1" id="KW-0539">Nucleus</keyword>
<dbReference type="InterPro" id="IPR007219">
    <property type="entry name" value="XnlR_reg_dom"/>
</dbReference>
<dbReference type="GO" id="GO:0006351">
    <property type="term" value="P:DNA-templated transcription"/>
    <property type="evidence" value="ECO:0007669"/>
    <property type="project" value="InterPro"/>
</dbReference>
<evidence type="ECO:0000256" key="1">
    <source>
        <dbReference type="ARBA" id="ARBA00023242"/>
    </source>
</evidence>
<sequence length="207" mass="23007">MPISASTLNPRLGFTPLSAGVASAMKRNWWLNKSAQRQLHMRLLTPAPRRCSAEMIQLFNTYRHRVHPSQLVLDDLDEVEKVVCSLIGRDSSQEQNDSDCLCLLHAILAAGAQFSDLAPSARVQKSQKHLKHALSFLGAFQYLWNPSKRLLQALVILGHVLQNDMNPRGAWVLGGTTIRLALSMGLHQPVSAQDSFRLSAAEAQHLR</sequence>
<feature type="domain" description="Xylanolytic transcriptional activator regulatory" evidence="2">
    <location>
        <begin position="92"/>
        <end position="203"/>
    </location>
</feature>
<name>A0A428NS31_9HYPO</name>
<keyword evidence="4" id="KW-1185">Reference proteome</keyword>
<reference evidence="3 4" key="1">
    <citation type="submission" date="2017-06" db="EMBL/GenBank/DDBJ databases">
        <title>Comparative genomic analysis of Ambrosia Fusariam Clade fungi.</title>
        <authorList>
            <person name="Stajich J.E."/>
            <person name="Carrillo J."/>
            <person name="Kijimoto T."/>
            <person name="Eskalen A."/>
            <person name="O'Donnell K."/>
            <person name="Kasson M."/>
        </authorList>
    </citation>
    <scope>NUCLEOTIDE SEQUENCE [LARGE SCALE GENOMIC DNA]</scope>
    <source>
        <strain evidence="3 4">NRRL62584</strain>
    </source>
</reference>
<dbReference type="EMBL" id="NKCI01000320">
    <property type="protein sequence ID" value="RSL43557.1"/>
    <property type="molecule type" value="Genomic_DNA"/>
</dbReference>